<dbReference type="SUPFAM" id="SSF54690">
    <property type="entry name" value="Molybdopterin synthase subunit MoaE"/>
    <property type="match status" value="1"/>
</dbReference>
<dbReference type="Proteomes" id="UP000807306">
    <property type="component" value="Unassembled WGS sequence"/>
</dbReference>
<accession>A0A9P6EV16</accession>
<comment type="caution">
    <text evidence="1">The sequence shown here is derived from an EMBL/GenBank/DDBJ whole genome shotgun (WGS) entry which is preliminary data.</text>
</comment>
<dbReference type="OrthoDB" id="5531344at2759"/>
<dbReference type="InterPro" id="IPR003448">
    <property type="entry name" value="Mopterin_biosynth_MoaE"/>
</dbReference>
<keyword evidence="2" id="KW-1185">Reference proteome</keyword>
<reference evidence="1" key="1">
    <citation type="submission" date="2020-11" db="EMBL/GenBank/DDBJ databases">
        <authorList>
            <consortium name="DOE Joint Genome Institute"/>
            <person name="Ahrendt S."/>
            <person name="Riley R."/>
            <person name="Andreopoulos W."/>
            <person name="Labutti K."/>
            <person name="Pangilinan J."/>
            <person name="Ruiz-Duenas F.J."/>
            <person name="Barrasa J.M."/>
            <person name="Sanchez-Garcia M."/>
            <person name="Camarero S."/>
            <person name="Miyauchi S."/>
            <person name="Serrano A."/>
            <person name="Linde D."/>
            <person name="Babiker R."/>
            <person name="Drula E."/>
            <person name="Ayuso-Fernandez I."/>
            <person name="Pacheco R."/>
            <person name="Padilla G."/>
            <person name="Ferreira P."/>
            <person name="Barriuso J."/>
            <person name="Kellner H."/>
            <person name="Castanera R."/>
            <person name="Alfaro M."/>
            <person name="Ramirez L."/>
            <person name="Pisabarro A.G."/>
            <person name="Kuo A."/>
            <person name="Tritt A."/>
            <person name="Lipzen A."/>
            <person name="He G."/>
            <person name="Yan M."/>
            <person name="Ng V."/>
            <person name="Cullen D."/>
            <person name="Martin F."/>
            <person name="Rosso M.-N."/>
            <person name="Henrissat B."/>
            <person name="Hibbett D."/>
            <person name="Martinez A.T."/>
            <person name="Grigoriev I.V."/>
        </authorList>
    </citation>
    <scope>NUCLEOTIDE SEQUENCE</scope>
    <source>
        <strain evidence="1">CBS 506.95</strain>
    </source>
</reference>
<protein>
    <submittedName>
        <fullName evidence="1">Molybdenum cofactor synthesis 2</fullName>
    </submittedName>
</protein>
<organism evidence="1 2">
    <name type="scientific">Crepidotus variabilis</name>
    <dbReference type="NCBI Taxonomy" id="179855"/>
    <lineage>
        <taxon>Eukaryota</taxon>
        <taxon>Fungi</taxon>
        <taxon>Dikarya</taxon>
        <taxon>Basidiomycota</taxon>
        <taxon>Agaricomycotina</taxon>
        <taxon>Agaricomycetes</taxon>
        <taxon>Agaricomycetidae</taxon>
        <taxon>Agaricales</taxon>
        <taxon>Agaricineae</taxon>
        <taxon>Crepidotaceae</taxon>
        <taxon>Crepidotus</taxon>
    </lineage>
</organism>
<dbReference type="Gene3D" id="3.90.1170.40">
    <property type="entry name" value="Molybdopterin biosynthesis MoaE subunit"/>
    <property type="match status" value="1"/>
</dbReference>
<dbReference type="InterPro" id="IPR036563">
    <property type="entry name" value="MoaE_sf"/>
</dbReference>
<sequence length="174" mass="19330">MDSRPPASIEAYLETAQHVCALTYNHLDTQRIISSVEDHGAGAIAVFIGTTRNSFHGKRVTRLEYQAYSRIAIRTLSTIASTVVASATRSDHQPEVPLEITRANPIIRCAIHHRLGTIPVGEASIVIAVSAPHRHEAFAVCEELLEEVKKKAQIWKREFYEGEDDSAAEWKVNT</sequence>
<proteinExistence type="predicted"/>
<name>A0A9P6EV16_9AGAR</name>
<dbReference type="Pfam" id="PF02391">
    <property type="entry name" value="MoaE"/>
    <property type="match status" value="1"/>
</dbReference>
<dbReference type="PANTHER" id="PTHR23404">
    <property type="entry name" value="MOLYBDOPTERIN SYNTHASE RELATED"/>
    <property type="match status" value="1"/>
</dbReference>
<dbReference type="EMBL" id="MU157824">
    <property type="protein sequence ID" value="KAF9535422.1"/>
    <property type="molecule type" value="Genomic_DNA"/>
</dbReference>
<dbReference type="GO" id="GO:0006777">
    <property type="term" value="P:Mo-molybdopterin cofactor biosynthetic process"/>
    <property type="evidence" value="ECO:0007669"/>
    <property type="project" value="InterPro"/>
</dbReference>
<evidence type="ECO:0000313" key="1">
    <source>
        <dbReference type="EMBL" id="KAF9535422.1"/>
    </source>
</evidence>
<dbReference type="CDD" id="cd00756">
    <property type="entry name" value="MoaE"/>
    <property type="match status" value="1"/>
</dbReference>
<dbReference type="AlphaFoldDB" id="A0A9P6EV16"/>
<evidence type="ECO:0000313" key="2">
    <source>
        <dbReference type="Proteomes" id="UP000807306"/>
    </source>
</evidence>
<gene>
    <name evidence="1" type="ORF">CPB83DRAFT_801776</name>
</gene>